<dbReference type="Pfam" id="PF05485">
    <property type="entry name" value="THAP"/>
    <property type="match status" value="1"/>
</dbReference>
<evidence type="ECO:0000259" key="6">
    <source>
        <dbReference type="PROSITE" id="PS50950"/>
    </source>
</evidence>
<gene>
    <name evidence="8" type="primary">LOC108563776</name>
</gene>
<keyword evidence="3" id="KW-0862">Zinc</keyword>
<dbReference type="Pfam" id="PF21787">
    <property type="entry name" value="TNP-like_RNaseH_N"/>
    <property type="match status" value="1"/>
</dbReference>
<evidence type="ECO:0000256" key="3">
    <source>
        <dbReference type="ARBA" id="ARBA00022833"/>
    </source>
</evidence>
<dbReference type="InterPro" id="IPR048366">
    <property type="entry name" value="TNP-like_GBD"/>
</dbReference>
<evidence type="ECO:0000256" key="5">
    <source>
        <dbReference type="PROSITE-ProRule" id="PRU00309"/>
    </source>
</evidence>
<keyword evidence="1" id="KW-0479">Metal-binding</keyword>
<evidence type="ECO:0000313" key="8">
    <source>
        <dbReference type="RefSeq" id="XP_017778044.1"/>
    </source>
</evidence>
<evidence type="ECO:0000256" key="4">
    <source>
        <dbReference type="ARBA" id="ARBA00023125"/>
    </source>
</evidence>
<accession>A0ABM1MTZ4</accession>
<dbReference type="RefSeq" id="XP_017778044.1">
    <property type="nucleotide sequence ID" value="XM_017922555.1"/>
</dbReference>
<dbReference type="Pfam" id="PF21788">
    <property type="entry name" value="TNP-like_GBD"/>
    <property type="match status" value="1"/>
</dbReference>
<dbReference type="Proteomes" id="UP000695000">
    <property type="component" value="Unplaced"/>
</dbReference>
<proteinExistence type="predicted"/>
<dbReference type="SUPFAM" id="SSF57716">
    <property type="entry name" value="Glucocorticoid receptor-like (DNA-binding domain)"/>
    <property type="match status" value="1"/>
</dbReference>
<sequence length="865" mass="101119">MVNVCCVKGCFTKQEDKIGLRSFPPIDSLLFEQWKIASRNDSLKDMDYPLIRKTKRVCNLHFPAKYRKRPMFLKHDYPMLIENMNDTVVDEINIVADSNKTVDNNLITVDHLYCKTVQVETEKMDIVTELNTCMEERKEVSVIKNVSLKEKRRRQLKKRVSYSDNLNIKYKKECIAFGNFKKINMKVQKFFNRHLINVEKKSRGESNDLDDNIFTRNIFRQSRKRYSYPLNLPSIATFKSNQIRVDPGLNDNVFNILKQHIRKKNGIEDRLVTLIFDEMSVVPHLDYLPNRGTVCGFEDDGYERTCRIADHAQVFMVRSIYRKWKLPVSYSFTQGTTKSSTIVQFIKEIVTRLVDIGYVVAAFVCDQGPTNSAAINMLLEDTKREYIKENKKPKKNIIRICNCEIVPLFDICDIIKCMRNHLLNKNLKFTLEGEALTASWEDIKTTYYIDVSRSSHFLKKISIRHIYPQKIPKMKISKAVQVFSYTVCATIEIYVDSKFSCPNGRKLSAESKGTASLCYFINDLFDSLNCGVVKRINAKKCVYMGSRHLQLWYAAKEVVKSMKFVNKRNEMTKQPAVLRNFAKTLDSYIMLHSILLKRMNFKYMPTRSFNQDPMKKSFGQLRETKRPSCVSIINRFSTLLVNNVIIANVRGEINKSNGCESIIEDLNVFLNETHEASSNLSKIMIELSLSNKHIHDEPIEGIIFSHLSVGILKRMEKLFVKNNCAICNTNIFARKEISFTELKQKNSYNRNYLRRYCSEVLLLSLINIFNITYHIMPNVLPERYDPYKLLKEYLKEKIVWKFEICAHTNDLIIKLLEEVSKILFSRYFQTLNGILKCDSQFADKQDKIQQSFLKYARKHKKNRCY</sequence>
<organism evidence="7 8">
    <name type="scientific">Nicrophorus vespilloides</name>
    <name type="common">Boreal carrion beetle</name>
    <dbReference type="NCBI Taxonomy" id="110193"/>
    <lineage>
        <taxon>Eukaryota</taxon>
        <taxon>Metazoa</taxon>
        <taxon>Ecdysozoa</taxon>
        <taxon>Arthropoda</taxon>
        <taxon>Hexapoda</taxon>
        <taxon>Insecta</taxon>
        <taxon>Pterygota</taxon>
        <taxon>Neoptera</taxon>
        <taxon>Endopterygota</taxon>
        <taxon>Coleoptera</taxon>
        <taxon>Polyphaga</taxon>
        <taxon>Staphyliniformia</taxon>
        <taxon>Silphidae</taxon>
        <taxon>Nicrophorinae</taxon>
        <taxon>Nicrophorus</taxon>
    </lineage>
</organism>
<keyword evidence="4 5" id="KW-0238">DNA-binding</keyword>
<reference evidence="8" key="1">
    <citation type="submission" date="2025-08" db="UniProtKB">
        <authorList>
            <consortium name="RefSeq"/>
        </authorList>
    </citation>
    <scope>IDENTIFICATION</scope>
    <source>
        <tissue evidence="8">Whole Larva</tissue>
    </source>
</reference>
<dbReference type="GeneID" id="108563776"/>
<evidence type="ECO:0000256" key="1">
    <source>
        <dbReference type="ARBA" id="ARBA00022723"/>
    </source>
</evidence>
<dbReference type="InterPro" id="IPR006612">
    <property type="entry name" value="THAP_Znf"/>
</dbReference>
<dbReference type="PROSITE" id="PS50950">
    <property type="entry name" value="ZF_THAP"/>
    <property type="match status" value="1"/>
</dbReference>
<name>A0ABM1MTZ4_NICVS</name>
<evidence type="ECO:0000313" key="7">
    <source>
        <dbReference type="Proteomes" id="UP000695000"/>
    </source>
</evidence>
<dbReference type="InterPro" id="IPR048365">
    <property type="entry name" value="TNP-like_RNaseH_N"/>
</dbReference>
<feature type="domain" description="THAP-type" evidence="6">
    <location>
        <begin position="1"/>
        <end position="81"/>
    </location>
</feature>
<evidence type="ECO:0000256" key="2">
    <source>
        <dbReference type="ARBA" id="ARBA00022771"/>
    </source>
</evidence>
<dbReference type="SMART" id="SM00980">
    <property type="entry name" value="THAP"/>
    <property type="match status" value="1"/>
</dbReference>
<protein>
    <submittedName>
        <fullName evidence="8">Uncharacterized protein LOC108563776</fullName>
    </submittedName>
</protein>
<keyword evidence="7" id="KW-1185">Reference proteome</keyword>
<keyword evidence="2 5" id="KW-0863">Zinc-finger</keyword>